<evidence type="ECO:0000313" key="1">
    <source>
        <dbReference type="EMBL" id="KAK0749559.1"/>
    </source>
</evidence>
<dbReference type="EMBL" id="JAUKUD010000003">
    <property type="protein sequence ID" value="KAK0749559.1"/>
    <property type="molecule type" value="Genomic_DNA"/>
</dbReference>
<name>A0AA40F212_9PEZI</name>
<comment type="caution">
    <text evidence="1">The sequence shown here is derived from an EMBL/GenBank/DDBJ whole genome shotgun (WGS) entry which is preliminary data.</text>
</comment>
<reference evidence="1" key="1">
    <citation type="submission" date="2023-06" db="EMBL/GenBank/DDBJ databases">
        <title>Genome-scale phylogeny and comparative genomics of the fungal order Sordariales.</title>
        <authorList>
            <consortium name="Lawrence Berkeley National Laboratory"/>
            <person name="Hensen N."/>
            <person name="Bonometti L."/>
            <person name="Westerberg I."/>
            <person name="Brannstrom I.O."/>
            <person name="Guillou S."/>
            <person name="Cros-Aarteil S."/>
            <person name="Calhoun S."/>
            <person name="Haridas S."/>
            <person name="Kuo A."/>
            <person name="Mondo S."/>
            <person name="Pangilinan J."/>
            <person name="Riley R."/>
            <person name="LaButti K."/>
            <person name="Andreopoulos B."/>
            <person name="Lipzen A."/>
            <person name="Chen C."/>
            <person name="Yanf M."/>
            <person name="Daum C."/>
            <person name="Ng V."/>
            <person name="Clum A."/>
            <person name="Steindorff A."/>
            <person name="Ohm R."/>
            <person name="Martin F."/>
            <person name="Silar P."/>
            <person name="Natvig D."/>
            <person name="Lalanne C."/>
            <person name="Gautier V."/>
            <person name="Ament-velasquez S.L."/>
            <person name="Kruys A."/>
            <person name="Hutchinson M.I."/>
            <person name="Powell A.J."/>
            <person name="Barry K."/>
            <person name="Miller A.N."/>
            <person name="Grigoriev I.V."/>
            <person name="Debuchy R."/>
            <person name="Gladieux P."/>
            <person name="Thoren M.H."/>
            <person name="Johannesson H."/>
        </authorList>
    </citation>
    <scope>NUCLEOTIDE SEQUENCE</scope>
    <source>
        <strain evidence="1">SMH3187-1</strain>
    </source>
</reference>
<organism evidence="1 2">
    <name type="scientific">Schizothecium vesticola</name>
    <dbReference type="NCBI Taxonomy" id="314040"/>
    <lineage>
        <taxon>Eukaryota</taxon>
        <taxon>Fungi</taxon>
        <taxon>Dikarya</taxon>
        <taxon>Ascomycota</taxon>
        <taxon>Pezizomycotina</taxon>
        <taxon>Sordariomycetes</taxon>
        <taxon>Sordariomycetidae</taxon>
        <taxon>Sordariales</taxon>
        <taxon>Schizotheciaceae</taxon>
        <taxon>Schizothecium</taxon>
    </lineage>
</organism>
<evidence type="ECO:0000313" key="2">
    <source>
        <dbReference type="Proteomes" id="UP001172155"/>
    </source>
</evidence>
<gene>
    <name evidence="1" type="ORF">B0T18DRAFT_406993</name>
</gene>
<dbReference type="AlphaFoldDB" id="A0AA40F212"/>
<proteinExistence type="predicted"/>
<dbReference type="Proteomes" id="UP001172155">
    <property type="component" value="Unassembled WGS sequence"/>
</dbReference>
<protein>
    <submittedName>
        <fullName evidence="1">Uncharacterized protein</fullName>
    </submittedName>
</protein>
<accession>A0AA40F212</accession>
<keyword evidence="2" id="KW-1185">Reference proteome</keyword>
<sequence>MARWASSYFRGWGHLFFFKHETNTNDIVGRGGKGTCWLKKTAPGEAPHARMWGCMASIPSGANATFGNV</sequence>